<dbReference type="InterPro" id="IPR043129">
    <property type="entry name" value="ATPase_NBD"/>
</dbReference>
<feature type="compositionally biased region" description="Basic and acidic residues" evidence="5">
    <location>
        <begin position="592"/>
        <end position="642"/>
    </location>
</feature>
<dbReference type="CDD" id="cd10230">
    <property type="entry name" value="ASKHA_NBD_HSP70_HYOU1"/>
    <property type="match status" value="1"/>
</dbReference>
<feature type="compositionally biased region" description="Basic residues" evidence="5">
    <location>
        <begin position="852"/>
        <end position="861"/>
    </location>
</feature>
<dbReference type="SUPFAM" id="SSF100934">
    <property type="entry name" value="Heat shock protein 70kD (HSP70), C-terminal subdomain"/>
    <property type="match status" value="1"/>
</dbReference>
<dbReference type="Gene3D" id="1.20.1270.10">
    <property type="match status" value="1"/>
</dbReference>
<feature type="compositionally biased region" description="Basic and acidic residues" evidence="5">
    <location>
        <begin position="862"/>
        <end position="896"/>
    </location>
</feature>
<organism evidence="7 8">
    <name type="scientific">Actinomortierella ambigua</name>
    <dbReference type="NCBI Taxonomy" id="1343610"/>
    <lineage>
        <taxon>Eukaryota</taxon>
        <taxon>Fungi</taxon>
        <taxon>Fungi incertae sedis</taxon>
        <taxon>Mucoromycota</taxon>
        <taxon>Mortierellomycotina</taxon>
        <taxon>Mortierellomycetes</taxon>
        <taxon>Mortierellales</taxon>
        <taxon>Mortierellaceae</taxon>
        <taxon>Actinomortierella</taxon>
    </lineage>
</organism>
<keyword evidence="8" id="KW-1185">Reference proteome</keyword>
<keyword evidence="3" id="KW-0067">ATP-binding</keyword>
<keyword evidence="2" id="KW-0256">Endoplasmic reticulum</keyword>
<evidence type="ECO:0000256" key="5">
    <source>
        <dbReference type="SAM" id="MobiDB-lite"/>
    </source>
</evidence>
<feature type="chain" id="PRO_5040402733" evidence="6">
    <location>
        <begin position="25"/>
        <end position="920"/>
    </location>
</feature>
<dbReference type="Proteomes" id="UP000807716">
    <property type="component" value="Unassembled WGS sequence"/>
</dbReference>
<dbReference type="PANTHER" id="PTHR45639:SF3">
    <property type="entry name" value="HYPOXIA UP-REGULATED PROTEIN 1"/>
    <property type="match status" value="1"/>
</dbReference>
<keyword evidence="4" id="KW-0143">Chaperone</keyword>
<evidence type="ECO:0000313" key="7">
    <source>
        <dbReference type="EMBL" id="KAG0258946.1"/>
    </source>
</evidence>
<dbReference type="Gene3D" id="2.60.34.10">
    <property type="entry name" value="Substrate Binding Domain Of DNAk, Chain A, domain 1"/>
    <property type="match status" value="1"/>
</dbReference>
<dbReference type="GO" id="GO:0030968">
    <property type="term" value="P:endoplasmic reticulum unfolded protein response"/>
    <property type="evidence" value="ECO:0007669"/>
    <property type="project" value="TreeGrafter"/>
</dbReference>
<dbReference type="InterPro" id="IPR029048">
    <property type="entry name" value="HSP70_C_sf"/>
</dbReference>
<comment type="caution">
    <text evidence="7">The sequence shown here is derived from an EMBL/GenBank/DDBJ whole genome shotgun (WGS) entry which is preliminary data.</text>
</comment>
<evidence type="ECO:0000256" key="3">
    <source>
        <dbReference type="ARBA" id="ARBA00022840"/>
    </source>
</evidence>
<proteinExistence type="predicted"/>
<dbReference type="Pfam" id="PF00012">
    <property type="entry name" value="HSP70"/>
    <property type="match status" value="1"/>
</dbReference>
<dbReference type="GO" id="GO:0140662">
    <property type="term" value="F:ATP-dependent protein folding chaperone"/>
    <property type="evidence" value="ECO:0007669"/>
    <property type="project" value="InterPro"/>
</dbReference>
<evidence type="ECO:0000256" key="2">
    <source>
        <dbReference type="ARBA" id="ARBA00022824"/>
    </source>
</evidence>
<dbReference type="GO" id="GO:0034663">
    <property type="term" value="C:endoplasmic reticulum chaperone complex"/>
    <property type="evidence" value="ECO:0007669"/>
    <property type="project" value="TreeGrafter"/>
</dbReference>
<dbReference type="PANTHER" id="PTHR45639">
    <property type="entry name" value="HSC70CB, ISOFORM G-RELATED"/>
    <property type="match status" value="1"/>
</dbReference>
<dbReference type="InterPro" id="IPR029047">
    <property type="entry name" value="HSP70_peptide-bd_sf"/>
</dbReference>
<dbReference type="GO" id="GO:0005524">
    <property type="term" value="F:ATP binding"/>
    <property type="evidence" value="ECO:0007669"/>
    <property type="project" value="UniProtKB-KW"/>
</dbReference>
<evidence type="ECO:0000313" key="8">
    <source>
        <dbReference type="Proteomes" id="UP000807716"/>
    </source>
</evidence>
<dbReference type="PRINTS" id="PR00301">
    <property type="entry name" value="HEATSHOCK70"/>
</dbReference>
<feature type="compositionally biased region" description="Basic and acidic residues" evidence="5">
    <location>
        <begin position="903"/>
        <end position="920"/>
    </location>
</feature>
<evidence type="ECO:0000256" key="4">
    <source>
        <dbReference type="ARBA" id="ARBA00023186"/>
    </source>
</evidence>
<feature type="signal peptide" evidence="6">
    <location>
        <begin position="1"/>
        <end position="24"/>
    </location>
</feature>
<dbReference type="OrthoDB" id="10262720at2759"/>
<name>A0A9P6Q271_9FUNG</name>
<dbReference type="EMBL" id="JAAAJB010000303">
    <property type="protein sequence ID" value="KAG0258946.1"/>
    <property type="molecule type" value="Genomic_DNA"/>
</dbReference>
<dbReference type="InterPro" id="IPR013126">
    <property type="entry name" value="Hsp_70_fam"/>
</dbReference>
<feature type="region of interest" description="Disordered" evidence="5">
    <location>
        <begin position="564"/>
        <end position="642"/>
    </location>
</feature>
<reference evidence="7" key="1">
    <citation type="journal article" date="2020" name="Fungal Divers.">
        <title>Resolving the Mortierellaceae phylogeny through synthesis of multi-gene phylogenetics and phylogenomics.</title>
        <authorList>
            <person name="Vandepol N."/>
            <person name="Liber J."/>
            <person name="Desiro A."/>
            <person name="Na H."/>
            <person name="Kennedy M."/>
            <person name="Barry K."/>
            <person name="Grigoriev I.V."/>
            <person name="Miller A.N."/>
            <person name="O'Donnell K."/>
            <person name="Stajich J.E."/>
            <person name="Bonito G."/>
        </authorList>
    </citation>
    <scope>NUCLEOTIDE SEQUENCE</scope>
    <source>
        <strain evidence="7">BC1065</strain>
    </source>
</reference>
<keyword evidence="1" id="KW-0547">Nucleotide-binding</keyword>
<feature type="compositionally biased region" description="Basic and acidic residues" evidence="5">
    <location>
        <begin position="570"/>
        <end position="582"/>
    </location>
</feature>
<protein>
    <submittedName>
        <fullName evidence="7">Uncharacterized protein</fullName>
    </submittedName>
</protein>
<evidence type="ECO:0000256" key="1">
    <source>
        <dbReference type="ARBA" id="ARBA00022741"/>
    </source>
</evidence>
<dbReference type="AlphaFoldDB" id="A0A9P6Q271"/>
<gene>
    <name evidence="7" type="ORF">DFQ27_004376</name>
</gene>
<sequence>MKLLYSLGAVAALALCIGNNPVDAAVMSVDYGTEWFKVALVKPGIPFDIVLNAESKRKTQSAITIRGNERAFASDAMSLATRFPKDSYLGLKRLLGRTYDDDHAVEYRDTFTNNMIKDPVRGTIGFETTAGVHYSVEELVAMQFALAKKQAEETAGEGVRDVVISIPPYLNQFERQAMLDAAELAGLHVLTLIHDESAVALNYAMTRTFPEEQCHVFFDMGAGSTVASLTCFHDLTVKDVGKLTKTVQQVEVKAVGFDRTLGGHQFDVRLQNFLAEKFQEQKGSQTSGPVAENPRAMAKLLKEATRVKQILSANTETMASVENVMDDVDFKIKVTREDLERLSKDLITRVRGPLDTVLKEANMTPEQIQSIVLVGGGVRIPSVQASLAEVVGEDKLAKNVNGDEAAVMGAVFRGAGLSRQFKVKEVKLKDRSMYPIEVNYTGESKDGGATPGKPFVTPIYKEGSVLGTRKIVSFKRVTDFDFDLQYGEADPALAKDLASREIAHVSLAGLTAAVEKYKDVSLSTPKVKVTLELSDSGVLSVQEAVATIEMEDVKKPSLKDKVKSFFGGSESKEGEGAAKDEKEGEETQESGEASKEEKKQEQTEEEKKTEGDSKNSTADKDKDAGDKKADEATKKADAPAIKVEKVTLQISSEFRGIAPLTASEKKESLTRIRKLDALDAAKRAREESRNNLESFLYRARDLMERDEIIEVSTEEQRKVLSDKLSEVSEWFEDNEDADRKEYDAHLKTLRDLEQPMSRRAAEKVSRPAAFVTLESAVSMARTMGEVLLKGEESYHTPEEVQKLYDACDEVDKWIKEKREAQEKLALWEEPAVATRDIEYRGVPVEKELTKLMSKKKPKVTKKTKENATEKKAEEEKKADDSTPAEEKKVEDEKTPEEQPPQQEQKEEPKKDRDETKHDEL</sequence>
<dbReference type="SUPFAM" id="SSF53067">
    <property type="entry name" value="Actin-like ATPase domain"/>
    <property type="match status" value="2"/>
</dbReference>
<feature type="region of interest" description="Disordered" evidence="5">
    <location>
        <begin position="842"/>
        <end position="920"/>
    </location>
</feature>
<evidence type="ECO:0000256" key="6">
    <source>
        <dbReference type="SAM" id="SignalP"/>
    </source>
</evidence>
<dbReference type="Gene3D" id="3.30.420.40">
    <property type="match status" value="2"/>
</dbReference>
<dbReference type="Gene3D" id="3.90.640.10">
    <property type="entry name" value="Actin, Chain A, domain 4"/>
    <property type="match status" value="1"/>
</dbReference>
<accession>A0A9P6Q271</accession>
<dbReference type="Gene3D" id="3.30.30.30">
    <property type="match status" value="1"/>
</dbReference>
<keyword evidence="6" id="KW-0732">Signal</keyword>
<dbReference type="FunFam" id="3.90.640.10:FF:000004">
    <property type="entry name" value="Heat shock 70 kDa protein 4"/>
    <property type="match status" value="1"/>
</dbReference>